<evidence type="ECO:0000256" key="2">
    <source>
        <dbReference type="ARBA" id="ARBA00010742"/>
    </source>
</evidence>
<dbReference type="OrthoDB" id="286202at2"/>
<comment type="similarity">
    <text evidence="2">Belongs to the bacterial solute-binding protein SsuA/TauA family.</text>
</comment>
<name>A0A158CIZ4_9BURK</name>
<dbReference type="EMBL" id="FCOF02000030">
    <property type="protein sequence ID" value="SAK81487.1"/>
    <property type="molecule type" value="Genomic_DNA"/>
</dbReference>
<dbReference type="Proteomes" id="UP000054870">
    <property type="component" value="Unassembled WGS sequence"/>
</dbReference>
<dbReference type="InterPro" id="IPR015168">
    <property type="entry name" value="SsuA/THI5"/>
</dbReference>
<feature type="domain" description="Solute-binding protein family 3/N-terminal" evidence="5">
    <location>
        <begin position="32"/>
        <end position="250"/>
    </location>
</feature>
<dbReference type="Pfam" id="PF09084">
    <property type="entry name" value="NMT1"/>
    <property type="match status" value="1"/>
</dbReference>
<comment type="caution">
    <text evidence="6">The sequence shown here is derived from an EMBL/GenBank/DDBJ whole genome shotgun (WGS) entry which is preliminary data.</text>
</comment>
<evidence type="ECO:0000259" key="5">
    <source>
        <dbReference type="SMART" id="SM00062"/>
    </source>
</evidence>
<keyword evidence="3 4" id="KW-0732">Signal</keyword>
<dbReference type="PANTHER" id="PTHR30024:SF47">
    <property type="entry name" value="TAURINE-BINDING PERIPLASMIC PROTEIN"/>
    <property type="match status" value="1"/>
</dbReference>
<dbReference type="PROSITE" id="PS51257">
    <property type="entry name" value="PROKAR_LIPOPROTEIN"/>
    <property type="match status" value="1"/>
</dbReference>
<evidence type="ECO:0000256" key="3">
    <source>
        <dbReference type="ARBA" id="ARBA00022729"/>
    </source>
</evidence>
<evidence type="ECO:0000256" key="4">
    <source>
        <dbReference type="SAM" id="SignalP"/>
    </source>
</evidence>
<dbReference type="Gene3D" id="3.40.190.10">
    <property type="entry name" value="Periplasmic binding protein-like II"/>
    <property type="match status" value="2"/>
</dbReference>
<evidence type="ECO:0000313" key="6">
    <source>
        <dbReference type="EMBL" id="SAK81487.1"/>
    </source>
</evidence>
<proteinExistence type="inferred from homology"/>
<dbReference type="AlphaFoldDB" id="A0A158CIZ4"/>
<gene>
    <name evidence="6" type="ORF">AWB75_05119</name>
</gene>
<dbReference type="PANTHER" id="PTHR30024">
    <property type="entry name" value="ALIPHATIC SULFONATES-BINDING PROTEIN-RELATED"/>
    <property type="match status" value="1"/>
</dbReference>
<comment type="subcellular location">
    <subcellularLocation>
        <location evidence="1">Periplasm</location>
    </subcellularLocation>
</comment>
<dbReference type="SUPFAM" id="SSF53850">
    <property type="entry name" value="Periplasmic binding protein-like II"/>
    <property type="match status" value="1"/>
</dbReference>
<accession>A0A158CIZ4</accession>
<keyword evidence="7" id="KW-1185">Reference proteome</keyword>
<dbReference type="GO" id="GO:0042918">
    <property type="term" value="P:alkanesulfonate transmembrane transport"/>
    <property type="evidence" value="ECO:0007669"/>
    <property type="project" value="TreeGrafter"/>
</dbReference>
<dbReference type="SMART" id="SM00062">
    <property type="entry name" value="PBPb"/>
    <property type="match status" value="1"/>
</dbReference>
<dbReference type="InterPro" id="IPR001638">
    <property type="entry name" value="Solute-binding_3/MltF_N"/>
</dbReference>
<feature type="chain" id="PRO_5007623006" evidence="4">
    <location>
        <begin position="28"/>
        <end position="339"/>
    </location>
</feature>
<evidence type="ECO:0000256" key="1">
    <source>
        <dbReference type="ARBA" id="ARBA00004418"/>
    </source>
</evidence>
<dbReference type="RefSeq" id="WP_061126853.1">
    <property type="nucleotide sequence ID" value="NZ_FCOF02000030.1"/>
</dbReference>
<sequence length="339" mass="35555">MKTKHPNRAATAAVLACGLLIAGAACAQSKPQVIIGYEDNGADPYMVSMAEHLFERHMNAEVEYKLFSSGPAAMSALASNSLSFMCGLGVPPLVTAIAQGLPMTIVYNQERYTNAAGIVVKPESGIRDVAGLQGKKIAIVAGSQASFELATFLAEAHVPYTSVTQINMAPPQMRTSWVTGAIDAAIVWDPVFSALRAAGGKAIKTDGDLPRGASSYNVCIANADWAKAHPDLVRGFVGALDEGYQITKKDPDKAIAEMAKQTGVTVDVAKSELAGYELFSGADQTSPKVMGSGAGVKTSATYETLVNTARVLNSIGRIQTVPSNFEANVAPQYSQSLAH</sequence>
<dbReference type="GO" id="GO:0042597">
    <property type="term" value="C:periplasmic space"/>
    <property type="evidence" value="ECO:0007669"/>
    <property type="project" value="UniProtKB-SubCell"/>
</dbReference>
<reference evidence="6" key="1">
    <citation type="submission" date="2016-01" db="EMBL/GenBank/DDBJ databases">
        <authorList>
            <person name="Peeters C."/>
        </authorList>
    </citation>
    <scope>NUCLEOTIDE SEQUENCE [LARGE SCALE GENOMIC DNA]</scope>
    <source>
        <strain evidence="6">LMG 29318</strain>
    </source>
</reference>
<organism evidence="6 7">
    <name type="scientific">Caballeronia catudaia</name>
    <dbReference type="NCBI Taxonomy" id="1777136"/>
    <lineage>
        <taxon>Bacteria</taxon>
        <taxon>Pseudomonadati</taxon>
        <taxon>Pseudomonadota</taxon>
        <taxon>Betaproteobacteria</taxon>
        <taxon>Burkholderiales</taxon>
        <taxon>Burkholderiaceae</taxon>
        <taxon>Caballeronia</taxon>
    </lineage>
</organism>
<evidence type="ECO:0000313" key="7">
    <source>
        <dbReference type="Proteomes" id="UP000054870"/>
    </source>
</evidence>
<protein>
    <submittedName>
        <fullName evidence="6">Taurine ABC transporter substrate-binding protein</fullName>
    </submittedName>
</protein>
<feature type="signal peptide" evidence="4">
    <location>
        <begin position="1"/>
        <end position="27"/>
    </location>
</feature>